<comment type="caution">
    <text evidence="6">The sequence shown here is derived from an EMBL/GenBank/DDBJ whole genome shotgun (WGS) entry which is preliminary data.</text>
</comment>
<dbReference type="Pfam" id="PF12833">
    <property type="entry name" value="HTH_18"/>
    <property type="match status" value="1"/>
</dbReference>
<reference evidence="6 7" key="2">
    <citation type="submission" date="2018-08" db="EMBL/GenBank/DDBJ databases">
        <title>The draft genome of Acinetobacter sichuanensis strain WCHAc060041.</title>
        <authorList>
            <person name="Qin J."/>
            <person name="Feng Y."/>
            <person name="Zong Z."/>
        </authorList>
    </citation>
    <scope>NUCLEOTIDE SEQUENCE [LARGE SCALE GENOMIC DNA]</scope>
    <source>
        <strain evidence="6 7">WCHAc060041</strain>
    </source>
</reference>
<reference evidence="8" key="3">
    <citation type="journal article" date="2019" name="Int. J. Syst. Evol. Microbiol.">
        <title>The Global Catalogue of Microorganisms (GCM) 10K type strain sequencing project: providing services to taxonomists for standard genome sequencing and annotation.</title>
        <authorList>
            <consortium name="The Broad Institute Genomics Platform"/>
            <consortium name="The Broad Institute Genome Sequencing Center for Infectious Disease"/>
            <person name="Wu L."/>
            <person name="Ma J."/>
        </authorList>
    </citation>
    <scope>NUCLEOTIDE SEQUENCE [LARGE SCALE GENOMIC DNA]</scope>
    <source>
        <strain evidence="8">KCTC 62575</strain>
    </source>
</reference>
<keyword evidence="2" id="KW-0238">DNA-binding</keyword>
<dbReference type="OrthoDB" id="9783876at2"/>
<evidence type="ECO:0000256" key="1">
    <source>
        <dbReference type="ARBA" id="ARBA00023015"/>
    </source>
</evidence>
<dbReference type="Proteomes" id="UP001595455">
    <property type="component" value="Unassembled WGS sequence"/>
</dbReference>
<evidence type="ECO:0000256" key="3">
    <source>
        <dbReference type="ARBA" id="ARBA00023163"/>
    </source>
</evidence>
<dbReference type="SUPFAM" id="SSF46689">
    <property type="entry name" value="Homeodomain-like"/>
    <property type="match status" value="2"/>
</dbReference>
<name>A0A371YMH9_9GAMM</name>
<protein>
    <submittedName>
        <fullName evidence="6">AraC family transcriptional regulator</fullName>
    </submittedName>
</protein>
<dbReference type="EMBL" id="PYIX02000031">
    <property type="protein sequence ID" value="RFC82554.1"/>
    <property type="molecule type" value="Genomic_DNA"/>
</dbReference>
<dbReference type="InterPro" id="IPR050204">
    <property type="entry name" value="AraC_XylS_family_regulators"/>
</dbReference>
<dbReference type="AlphaFoldDB" id="A0A371YMH9"/>
<sequence>MLNNSEKMLSWFMESLEIETSLQHLSRYHEQWSTSIQGSGYASFHLVLEEDCHFHFLEQQDYIHLYQGDAVFLLRDLPFIITDASQRTAPSLQQLNRNLANTKSGTVLNCSTHLACGFFSFRSKLSELFLEALPSYIVLRQNDHTLIECFHIFELIRNEVKQAKQPEKNTASEILIERLTSILFFYLMRHILNNPNNKQIKLWQLFNDAVLYPLILEIISRPEHDWSLTEMAERCNISRATFSKYFTDVAGFSATKFLLYYRIQIAQKLLNQGVPLQNCAEQVGYQSISAFTRAFQRVTEKNPSAFMQKV</sequence>
<organism evidence="6 7">
    <name type="scientific">Acinetobacter sichuanensis</name>
    <dbReference type="NCBI Taxonomy" id="2136183"/>
    <lineage>
        <taxon>Bacteria</taxon>
        <taxon>Pseudomonadati</taxon>
        <taxon>Pseudomonadota</taxon>
        <taxon>Gammaproteobacteria</taxon>
        <taxon>Moraxellales</taxon>
        <taxon>Moraxellaceae</taxon>
        <taxon>Acinetobacter</taxon>
    </lineage>
</organism>
<dbReference type="InterPro" id="IPR001387">
    <property type="entry name" value="Cro/C1-type_HTH"/>
</dbReference>
<keyword evidence="8" id="KW-1185">Reference proteome</keyword>
<dbReference type="PANTHER" id="PTHR46796:SF7">
    <property type="entry name" value="ARAC FAMILY TRANSCRIPTIONAL REGULATOR"/>
    <property type="match status" value="1"/>
</dbReference>
<evidence type="ECO:0000313" key="6">
    <source>
        <dbReference type="EMBL" id="RFC82554.1"/>
    </source>
</evidence>
<dbReference type="InterPro" id="IPR018060">
    <property type="entry name" value="HTH_AraC"/>
</dbReference>
<accession>A0A371YMH9</accession>
<evidence type="ECO:0000313" key="7">
    <source>
        <dbReference type="Proteomes" id="UP000240957"/>
    </source>
</evidence>
<dbReference type="Proteomes" id="UP000240957">
    <property type="component" value="Unassembled WGS sequence"/>
</dbReference>
<reference evidence="5" key="1">
    <citation type="journal article" date="2014" name="Int. J. Syst. Evol. Microbiol.">
        <title>Complete genome of a new Firmicutes species belonging to the dominant human colonic microbiota ('Ruminococcus bicirculans') reveals two chromosomes and a selective capacity to utilize plant glucans.</title>
        <authorList>
            <consortium name="NISC Comparative Sequencing Program"/>
            <person name="Wegmann U."/>
            <person name="Louis P."/>
            <person name="Goesmann A."/>
            <person name="Henrissat B."/>
            <person name="Duncan S.H."/>
            <person name="Flint H.J."/>
        </authorList>
    </citation>
    <scope>NUCLEOTIDE SEQUENCE</scope>
    <source>
        <strain evidence="5">KCTC 62575</strain>
    </source>
</reference>
<dbReference type="EMBL" id="JBHRSF010000021">
    <property type="protein sequence ID" value="MFC2995338.1"/>
    <property type="molecule type" value="Genomic_DNA"/>
</dbReference>
<evidence type="ECO:0000256" key="2">
    <source>
        <dbReference type="ARBA" id="ARBA00023125"/>
    </source>
</evidence>
<dbReference type="RefSeq" id="WP_107009311.1">
    <property type="nucleotide sequence ID" value="NZ_JAVIDQ010000012.1"/>
</dbReference>
<reference evidence="5" key="4">
    <citation type="submission" date="2024-09" db="EMBL/GenBank/DDBJ databases">
        <authorList>
            <person name="Sun Q."/>
            <person name="Mori K."/>
        </authorList>
    </citation>
    <scope>NUCLEOTIDE SEQUENCE</scope>
    <source>
        <strain evidence="5">KCTC 62575</strain>
    </source>
</reference>
<dbReference type="PROSITE" id="PS01124">
    <property type="entry name" value="HTH_ARAC_FAMILY_2"/>
    <property type="match status" value="1"/>
</dbReference>
<dbReference type="CDD" id="cd00093">
    <property type="entry name" value="HTH_XRE"/>
    <property type="match status" value="1"/>
</dbReference>
<dbReference type="InterPro" id="IPR032783">
    <property type="entry name" value="AraC_lig"/>
</dbReference>
<dbReference type="SMART" id="SM00342">
    <property type="entry name" value="HTH_ARAC"/>
    <property type="match status" value="1"/>
</dbReference>
<dbReference type="Gene3D" id="1.10.10.60">
    <property type="entry name" value="Homeodomain-like"/>
    <property type="match status" value="2"/>
</dbReference>
<dbReference type="InterPro" id="IPR009057">
    <property type="entry name" value="Homeodomain-like_sf"/>
</dbReference>
<dbReference type="PANTHER" id="PTHR46796">
    <property type="entry name" value="HTH-TYPE TRANSCRIPTIONAL ACTIVATOR RHAS-RELATED"/>
    <property type="match status" value="1"/>
</dbReference>
<dbReference type="GO" id="GO:0043565">
    <property type="term" value="F:sequence-specific DNA binding"/>
    <property type="evidence" value="ECO:0007669"/>
    <property type="project" value="InterPro"/>
</dbReference>
<evidence type="ECO:0000313" key="8">
    <source>
        <dbReference type="Proteomes" id="UP001595455"/>
    </source>
</evidence>
<feature type="domain" description="HTH araC/xylS-type" evidence="4">
    <location>
        <begin position="209"/>
        <end position="309"/>
    </location>
</feature>
<gene>
    <name evidence="5" type="ORF">ACFODO_08670</name>
    <name evidence="6" type="ORF">C9E89_015855</name>
</gene>
<keyword evidence="3" id="KW-0804">Transcription</keyword>
<keyword evidence="1" id="KW-0805">Transcription regulation</keyword>
<evidence type="ECO:0000313" key="5">
    <source>
        <dbReference type="EMBL" id="MFC2995338.1"/>
    </source>
</evidence>
<dbReference type="Pfam" id="PF12852">
    <property type="entry name" value="Cupin_6"/>
    <property type="match status" value="1"/>
</dbReference>
<evidence type="ECO:0000259" key="4">
    <source>
        <dbReference type="PROSITE" id="PS01124"/>
    </source>
</evidence>
<proteinExistence type="predicted"/>
<dbReference type="GO" id="GO:0003700">
    <property type="term" value="F:DNA-binding transcription factor activity"/>
    <property type="evidence" value="ECO:0007669"/>
    <property type="project" value="InterPro"/>
</dbReference>